<gene>
    <name evidence="17" type="ORF">CTHT_0023680</name>
</gene>
<dbReference type="GO" id="GO:0000045">
    <property type="term" value="P:autophagosome assembly"/>
    <property type="evidence" value="ECO:0007669"/>
    <property type="project" value="TreeGrafter"/>
</dbReference>
<dbReference type="FunFam" id="3.30.200.20:FF:000042">
    <property type="entry name" value="Aurora kinase A"/>
    <property type="match status" value="1"/>
</dbReference>
<evidence type="ECO:0000256" key="10">
    <source>
        <dbReference type="ARBA" id="ARBA00022927"/>
    </source>
</evidence>
<evidence type="ECO:0000256" key="15">
    <source>
        <dbReference type="SAM" id="MobiDB-lite"/>
    </source>
</evidence>
<keyword evidence="9" id="KW-0067">ATP-binding</keyword>
<dbReference type="InterPro" id="IPR008271">
    <property type="entry name" value="Ser/Thr_kinase_AS"/>
</dbReference>
<keyword evidence="18" id="KW-1185">Reference proteome</keyword>
<sequence>MACLRDSFHDGVIIGGRYQTISPLNHGSFGMVFKAKDLKTDQIVAVKCLTKKSAVNDPNAEYAVDDQSEELVLHSRLGSHPNIVNLLDSFETDAHIYLVLEYCARGDLYEAIRNDYGPLETEHVRRFMLELVDAVEYMHSKGVYHRDIKPENIFLTQTGSMKLGDFGLATTDKWSYESMVGSDRYMSPEQYDSAGAGYSPAQADIWAIGICLLNILFSRNPFTTPTEQDPLFLDFSRDKQSLFDVFPSMSQDTFEVIVQCMNLDPSKRSLAGVREALLRVVSFTTLDEALDDFCTADRPVVATSNREPLRTPSIQSPQVDNGAFPWTKALQTTPPKPIRQLDNVPDDMYEEDLFSQSGKTTTDWMSATTHTPMSSYMESNLGVSFTGTPLSFEPKLPAKAAAKVAPVAASLPIDMSKNREPAISWVFGRKDAVSKSWSDLWDEEFEEEEERKQQLQILKEEMNSRTWSHESTASPSPSVENDDTPRQGMSPVTKTASLVKDENKAASADAYNNSVGEDPDTDGLFFYEAPPAPKEEPQKLTQPQPVPEPQPIPTRHHVPPSKRSDIDKWALLGERRRAYAAGSSSVKVPDVPLRTGRQVGTGFPASSPPKGHGVFDVYNESSHHDSFYVSGGKSPQNQHHFYHHHGSQHHHQGQGRRSNRGGDRPKECPWTKGRNAATHTSSPNNRDWIWKFDWRSKEKRNPLGCLEWVGNWPTARS</sequence>
<evidence type="ECO:0000256" key="9">
    <source>
        <dbReference type="ARBA" id="ARBA00022840"/>
    </source>
</evidence>
<evidence type="ECO:0000256" key="12">
    <source>
        <dbReference type="ARBA" id="ARBA00030237"/>
    </source>
</evidence>
<evidence type="ECO:0000256" key="4">
    <source>
        <dbReference type="ARBA" id="ARBA00022448"/>
    </source>
</evidence>
<comment type="catalytic activity">
    <reaction evidence="14">
        <text>L-seryl-[protein] + ATP = O-phospho-L-seryl-[protein] + ADP + H(+)</text>
        <dbReference type="Rhea" id="RHEA:17989"/>
        <dbReference type="Rhea" id="RHEA-COMP:9863"/>
        <dbReference type="Rhea" id="RHEA-COMP:11604"/>
        <dbReference type="ChEBI" id="CHEBI:15378"/>
        <dbReference type="ChEBI" id="CHEBI:29999"/>
        <dbReference type="ChEBI" id="CHEBI:30616"/>
        <dbReference type="ChEBI" id="CHEBI:83421"/>
        <dbReference type="ChEBI" id="CHEBI:456216"/>
        <dbReference type="EC" id="2.7.11.1"/>
    </reaction>
</comment>
<evidence type="ECO:0000256" key="13">
    <source>
        <dbReference type="ARBA" id="ARBA00047899"/>
    </source>
</evidence>
<feature type="region of interest" description="Disordered" evidence="15">
    <location>
        <begin position="630"/>
        <end position="684"/>
    </location>
</feature>
<dbReference type="Proteomes" id="UP000008066">
    <property type="component" value="Unassembled WGS sequence"/>
</dbReference>
<dbReference type="eggNOG" id="KOG0583">
    <property type="taxonomic scope" value="Eukaryota"/>
</dbReference>
<dbReference type="InterPro" id="IPR011009">
    <property type="entry name" value="Kinase-like_dom_sf"/>
</dbReference>
<dbReference type="RefSeq" id="XP_006692831.1">
    <property type="nucleotide sequence ID" value="XM_006692768.1"/>
</dbReference>
<evidence type="ECO:0000256" key="3">
    <source>
        <dbReference type="ARBA" id="ARBA00012513"/>
    </source>
</evidence>
<keyword evidence="5 17" id="KW-0723">Serine/threonine-protein kinase</keyword>
<dbReference type="CDD" id="cd13993">
    <property type="entry name" value="STKc_Pat1_like"/>
    <property type="match status" value="1"/>
</dbReference>
<evidence type="ECO:0000259" key="16">
    <source>
        <dbReference type="PROSITE" id="PS50011"/>
    </source>
</evidence>
<evidence type="ECO:0000256" key="14">
    <source>
        <dbReference type="ARBA" id="ARBA00048679"/>
    </source>
</evidence>
<evidence type="ECO:0000256" key="11">
    <source>
        <dbReference type="ARBA" id="ARBA00023006"/>
    </source>
</evidence>
<dbReference type="EMBL" id="GL988041">
    <property type="protein sequence ID" value="EGS20535.1"/>
    <property type="molecule type" value="Genomic_DNA"/>
</dbReference>
<dbReference type="GO" id="GO:0004674">
    <property type="term" value="F:protein serine/threonine kinase activity"/>
    <property type="evidence" value="ECO:0007669"/>
    <property type="project" value="UniProtKB-KW"/>
</dbReference>
<feature type="compositionally biased region" description="Basic residues" evidence="15">
    <location>
        <begin position="640"/>
        <end position="659"/>
    </location>
</feature>
<proteinExistence type="predicted"/>
<keyword evidence="7" id="KW-0547">Nucleotide-binding</keyword>
<dbReference type="OMA" id="CSMGDLY"/>
<dbReference type="InterPro" id="IPR045269">
    <property type="entry name" value="Atg1-like"/>
</dbReference>
<evidence type="ECO:0000313" key="18">
    <source>
        <dbReference type="Proteomes" id="UP000008066"/>
    </source>
</evidence>
<dbReference type="GO" id="GO:0015031">
    <property type="term" value="P:protein transport"/>
    <property type="evidence" value="ECO:0007669"/>
    <property type="project" value="UniProtKB-KW"/>
</dbReference>
<feature type="region of interest" description="Disordered" evidence="15">
    <location>
        <begin position="461"/>
        <end position="563"/>
    </location>
</feature>
<dbReference type="EC" id="2.7.11.1" evidence="3"/>
<protein>
    <recommendedName>
        <fullName evidence="3">non-specific serine/threonine protein kinase</fullName>
        <ecNumber evidence="3">2.7.11.1</ecNumber>
    </recommendedName>
    <alternativeName>
        <fullName evidence="12">Autophagy-related protein 1</fullName>
    </alternativeName>
</protein>
<dbReference type="Pfam" id="PF00069">
    <property type="entry name" value="Pkinase"/>
    <property type="match status" value="1"/>
</dbReference>
<dbReference type="PROSITE" id="PS00108">
    <property type="entry name" value="PROTEIN_KINASE_ST"/>
    <property type="match status" value="1"/>
</dbReference>
<evidence type="ECO:0000256" key="6">
    <source>
        <dbReference type="ARBA" id="ARBA00022679"/>
    </source>
</evidence>
<evidence type="ECO:0000313" key="17">
    <source>
        <dbReference type="EMBL" id="EGS20535.1"/>
    </source>
</evidence>
<organism evidence="18">
    <name type="scientific">Chaetomium thermophilum (strain DSM 1495 / CBS 144.50 / IMI 039719)</name>
    <name type="common">Thermochaetoides thermophila</name>
    <dbReference type="NCBI Taxonomy" id="759272"/>
    <lineage>
        <taxon>Eukaryota</taxon>
        <taxon>Fungi</taxon>
        <taxon>Dikarya</taxon>
        <taxon>Ascomycota</taxon>
        <taxon>Pezizomycotina</taxon>
        <taxon>Sordariomycetes</taxon>
        <taxon>Sordariomycetidae</taxon>
        <taxon>Sordariales</taxon>
        <taxon>Chaetomiaceae</taxon>
        <taxon>Thermochaetoides</taxon>
    </lineage>
</organism>
<name>G0S510_CHATD</name>
<dbReference type="GO" id="GO:0034045">
    <property type="term" value="C:phagophore assembly site membrane"/>
    <property type="evidence" value="ECO:0007669"/>
    <property type="project" value="UniProtKB-SubCell"/>
</dbReference>
<dbReference type="GO" id="GO:0005829">
    <property type="term" value="C:cytosol"/>
    <property type="evidence" value="ECO:0007669"/>
    <property type="project" value="TreeGrafter"/>
</dbReference>
<feature type="compositionally biased region" description="Polar residues" evidence="15">
    <location>
        <begin position="464"/>
        <end position="479"/>
    </location>
</feature>
<accession>G0S510</accession>
<evidence type="ECO:0000256" key="2">
    <source>
        <dbReference type="ARBA" id="ARBA00011138"/>
    </source>
</evidence>
<comment type="subcellular location">
    <subcellularLocation>
        <location evidence="1">Preautophagosomal structure membrane</location>
        <topology evidence="1">Peripheral membrane protein</topology>
    </subcellularLocation>
</comment>
<dbReference type="AlphaFoldDB" id="G0S510"/>
<dbReference type="OrthoDB" id="4062651at2759"/>
<dbReference type="HOGENOM" id="CLU_000288_172_1_1"/>
<dbReference type="GO" id="GO:0010506">
    <property type="term" value="P:regulation of autophagy"/>
    <property type="evidence" value="ECO:0007669"/>
    <property type="project" value="InterPro"/>
</dbReference>
<dbReference type="PANTHER" id="PTHR24348">
    <property type="entry name" value="SERINE/THREONINE-PROTEIN KINASE UNC-51-RELATED"/>
    <property type="match status" value="1"/>
</dbReference>
<dbReference type="GeneID" id="18256406"/>
<dbReference type="GO" id="GO:0005524">
    <property type="term" value="F:ATP binding"/>
    <property type="evidence" value="ECO:0007669"/>
    <property type="project" value="UniProtKB-KW"/>
</dbReference>
<keyword evidence="11" id="KW-0072">Autophagy</keyword>
<dbReference type="PANTHER" id="PTHR24348:SF22">
    <property type="entry name" value="NON-SPECIFIC SERINE_THREONINE PROTEIN KINASE"/>
    <property type="match status" value="1"/>
</dbReference>
<feature type="compositionally biased region" description="Polar residues" evidence="15">
    <location>
        <begin position="305"/>
        <end position="319"/>
    </location>
</feature>
<feature type="domain" description="Protein kinase" evidence="16">
    <location>
        <begin position="18"/>
        <end position="278"/>
    </location>
</feature>
<evidence type="ECO:0000256" key="8">
    <source>
        <dbReference type="ARBA" id="ARBA00022777"/>
    </source>
</evidence>
<dbReference type="STRING" id="759272.G0S510"/>
<feature type="compositionally biased region" description="Basic and acidic residues" evidence="15">
    <location>
        <begin position="660"/>
        <end position="669"/>
    </location>
</feature>
<evidence type="ECO:0000256" key="1">
    <source>
        <dbReference type="ARBA" id="ARBA00004623"/>
    </source>
</evidence>
<dbReference type="GO" id="GO:0005776">
    <property type="term" value="C:autophagosome"/>
    <property type="evidence" value="ECO:0007669"/>
    <property type="project" value="TreeGrafter"/>
</dbReference>
<evidence type="ECO:0000256" key="7">
    <source>
        <dbReference type="ARBA" id="ARBA00022741"/>
    </source>
</evidence>
<dbReference type="PROSITE" id="PS50011">
    <property type="entry name" value="PROTEIN_KINASE_DOM"/>
    <property type="match status" value="1"/>
</dbReference>
<feature type="region of interest" description="Disordered" evidence="15">
    <location>
        <begin position="305"/>
        <end position="338"/>
    </location>
</feature>
<comment type="catalytic activity">
    <reaction evidence="13">
        <text>L-threonyl-[protein] + ATP = O-phospho-L-threonyl-[protein] + ADP + H(+)</text>
        <dbReference type="Rhea" id="RHEA:46608"/>
        <dbReference type="Rhea" id="RHEA-COMP:11060"/>
        <dbReference type="Rhea" id="RHEA-COMP:11605"/>
        <dbReference type="ChEBI" id="CHEBI:15378"/>
        <dbReference type="ChEBI" id="CHEBI:30013"/>
        <dbReference type="ChEBI" id="CHEBI:30616"/>
        <dbReference type="ChEBI" id="CHEBI:61977"/>
        <dbReference type="ChEBI" id="CHEBI:456216"/>
        <dbReference type="EC" id="2.7.11.1"/>
    </reaction>
</comment>
<keyword evidence="6" id="KW-0808">Transferase</keyword>
<evidence type="ECO:0000256" key="5">
    <source>
        <dbReference type="ARBA" id="ARBA00022527"/>
    </source>
</evidence>
<dbReference type="FunFam" id="1.10.510.10:FF:000693">
    <property type="entry name" value="Serine/threonine protein kinase, putative"/>
    <property type="match status" value="1"/>
</dbReference>
<comment type="subunit">
    <text evidence="2">Homodimer. Forms a ternary complex with ATG13 and ATG17.</text>
</comment>
<keyword evidence="4" id="KW-0813">Transport</keyword>
<dbReference type="Gene3D" id="1.10.510.10">
    <property type="entry name" value="Transferase(Phosphotransferase) domain 1"/>
    <property type="match status" value="1"/>
</dbReference>
<dbReference type="SMART" id="SM00220">
    <property type="entry name" value="S_TKc"/>
    <property type="match status" value="1"/>
</dbReference>
<reference evidence="17 18" key="1">
    <citation type="journal article" date="2011" name="Cell">
        <title>Insight into structure and assembly of the nuclear pore complex by utilizing the genome of a eukaryotic thermophile.</title>
        <authorList>
            <person name="Amlacher S."/>
            <person name="Sarges P."/>
            <person name="Flemming D."/>
            <person name="van Noort V."/>
            <person name="Kunze R."/>
            <person name="Devos D.P."/>
            <person name="Arumugam M."/>
            <person name="Bork P."/>
            <person name="Hurt E."/>
        </authorList>
    </citation>
    <scope>NUCLEOTIDE SEQUENCE [LARGE SCALE GENOMIC DNA]</scope>
    <source>
        <strain evidence="18">DSM 1495 / CBS 144.50 / IMI 039719</strain>
    </source>
</reference>
<keyword evidence="8 17" id="KW-0418">Kinase</keyword>
<keyword evidence="10" id="KW-0653">Protein transport</keyword>
<dbReference type="SUPFAM" id="SSF56112">
    <property type="entry name" value="Protein kinase-like (PK-like)"/>
    <property type="match status" value="1"/>
</dbReference>
<dbReference type="KEGG" id="cthr:CTHT_0023680"/>
<dbReference type="InterPro" id="IPR000719">
    <property type="entry name" value="Prot_kinase_dom"/>
</dbReference>